<dbReference type="PROSITE" id="PS51123">
    <property type="entry name" value="OMPA_2"/>
    <property type="match status" value="1"/>
</dbReference>
<sequence length="657" mass="70642">MRLSIIFTITATFLAAGALSIVAAGYAVTVIEDNSRKSVRDTLQDNGLTWTEVDADGLQVFLAGTAPSEAKRFKAISLTGTVVDAARVIDQMLVADTVHITPPRFSIEILRHDNGITLIGLIPVATDRDELLADVAKATNGVEVADFLNSADYPQPENWDDALHYAIRSLKMLPRTKISVSADRVEITAMTESLRAKQQVEARLARTAPENVSLSMDISAPRPVITPFSLRFLIENDVARFDACSADTEKARDEILKAAGKAGLQGNADCTIGLGVPSQQWGQAAALAIEALNELGDGSITISDADISLVTAPGVSEEAFDTVIGRLDGALPAVFSLHAVLTPPVDNNTPVIPEFVVTLSPEGLVQIRGRVNSDLTRTTVDSFARARFTSDQVYISTRVTEDLPDSWPLRILTGLEALSYLSNGVVTVTPDRLDITGTTDNKEVGAKVSSFLTEKLEDASQFSINVSYQKALDPMANIPTSDECEAMIAKILAGRKILFEPGSSTIDATAAPIMDDIAEILKQCGEIKMEIGGHTDSQGREVMNQQLSQARAFAVLDELRKRRVLTSGITAIGYGEDKPIADNDTEAGREANRRIEFKLIRPEPVKEQQTGLESLEQPVAEQDAAATKTTDAGTDAAADTATDTGDQNQEEPHDEQN</sequence>
<dbReference type="GO" id="GO:0009279">
    <property type="term" value="C:cell outer membrane"/>
    <property type="evidence" value="ECO:0007669"/>
    <property type="project" value="UniProtKB-SubCell"/>
</dbReference>
<evidence type="ECO:0000256" key="1">
    <source>
        <dbReference type="ARBA" id="ARBA00004442"/>
    </source>
</evidence>
<evidence type="ECO:0000256" key="4">
    <source>
        <dbReference type="SAM" id="MobiDB-lite"/>
    </source>
</evidence>
<dbReference type="Gene3D" id="3.40.1520.20">
    <property type="match status" value="2"/>
</dbReference>
<reference evidence="6" key="1">
    <citation type="submission" date="2018-06" db="EMBL/GenBank/DDBJ databases">
        <authorList>
            <person name="Zhirakovskaya E."/>
        </authorList>
    </citation>
    <scope>NUCLEOTIDE SEQUENCE</scope>
</reference>
<dbReference type="SUPFAM" id="SSF103088">
    <property type="entry name" value="OmpA-like"/>
    <property type="match status" value="1"/>
</dbReference>
<name>A0A3B0S4R9_9ZZZZ</name>
<evidence type="ECO:0000256" key="3">
    <source>
        <dbReference type="ARBA" id="ARBA00023237"/>
    </source>
</evidence>
<evidence type="ECO:0000313" key="6">
    <source>
        <dbReference type="EMBL" id="VAV91393.1"/>
    </source>
</evidence>
<dbReference type="InterPro" id="IPR050330">
    <property type="entry name" value="Bact_OuterMem_StrucFunc"/>
</dbReference>
<evidence type="ECO:0000256" key="2">
    <source>
        <dbReference type="ARBA" id="ARBA00023136"/>
    </source>
</evidence>
<dbReference type="Pfam" id="PF00691">
    <property type="entry name" value="OmpA"/>
    <property type="match status" value="1"/>
</dbReference>
<dbReference type="InterPro" id="IPR006664">
    <property type="entry name" value="OMP_bac"/>
</dbReference>
<organism evidence="6">
    <name type="scientific">hydrothermal vent metagenome</name>
    <dbReference type="NCBI Taxonomy" id="652676"/>
    <lineage>
        <taxon>unclassified sequences</taxon>
        <taxon>metagenomes</taxon>
        <taxon>ecological metagenomes</taxon>
    </lineage>
</organism>
<gene>
    <name evidence="6" type="ORF">MNBD_ALPHA07-1856</name>
</gene>
<keyword evidence="2" id="KW-0472">Membrane</keyword>
<comment type="subcellular location">
    <subcellularLocation>
        <location evidence="1">Cell outer membrane</location>
    </subcellularLocation>
</comment>
<evidence type="ECO:0000259" key="5">
    <source>
        <dbReference type="PROSITE" id="PS51123"/>
    </source>
</evidence>
<dbReference type="InterPro" id="IPR036737">
    <property type="entry name" value="OmpA-like_sf"/>
</dbReference>
<feature type="domain" description="OmpA-like" evidence="5">
    <location>
        <begin position="486"/>
        <end position="603"/>
    </location>
</feature>
<dbReference type="CDD" id="cd07185">
    <property type="entry name" value="OmpA_C-like"/>
    <property type="match status" value="1"/>
</dbReference>
<dbReference type="InterPro" id="IPR006665">
    <property type="entry name" value="OmpA-like"/>
</dbReference>
<dbReference type="InterPro" id="IPR007055">
    <property type="entry name" value="BON_dom"/>
</dbReference>
<dbReference type="EMBL" id="UOEG01000075">
    <property type="protein sequence ID" value="VAV91393.1"/>
    <property type="molecule type" value="Genomic_DNA"/>
</dbReference>
<feature type="compositionally biased region" description="Low complexity" evidence="4">
    <location>
        <begin position="623"/>
        <end position="646"/>
    </location>
</feature>
<proteinExistence type="predicted"/>
<dbReference type="PANTHER" id="PTHR30329">
    <property type="entry name" value="STATOR ELEMENT OF FLAGELLAR MOTOR COMPLEX"/>
    <property type="match status" value="1"/>
</dbReference>
<dbReference type="Gene3D" id="3.30.1330.60">
    <property type="entry name" value="OmpA-like domain"/>
    <property type="match status" value="1"/>
</dbReference>
<dbReference type="AlphaFoldDB" id="A0A3B0S4R9"/>
<protein>
    <submittedName>
        <fullName evidence="6">OmpA domain protein</fullName>
    </submittedName>
</protein>
<keyword evidence="3" id="KW-0998">Cell outer membrane</keyword>
<dbReference type="Pfam" id="PF04972">
    <property type="entry name" value="BON"/>
    <property type="match status" value="1"/>
</dbReference>
<feature type="region of interest" description="Disordered" evidence="4">
    <location>
        <begin position="598"/>
        <end position="657"/>
    </location>
</feature>
<accession>A0A3B0S4R9</accession>
<dbReference type="PANTHER" id="PTHR30329:SF21">
    <property type="entry name" value="LIPOPROTEIN YIAD-RELATED"/>
    <property type="match status" value="1"/>
</dbReference>
<dbReference type="PRINTS" id="PR01021">
    <property type="entry name" value="OMPADOMAIN"/>
</dbReference>